<protein>
    <recommendedName>
        <fullName evidence="7">BCL3 transcription coactivator</fullName>
    </recommendedName>
</protein>
<feature type="region of interest" description="Disordered" evidence="4">
    <location>
        <begin position="768"/>
        <end position="812"/>
    </location>
</feature>
<evidence type="ECO:0000256" key="3">
    <source>
        <dbReference type="PROSITE-ProRule" id="PRU00023"/>
    </source>
</evidence>
<dbReference type="InterPro" id="IPR051070">
    <property type="entry name" value="NF-kappa-B_inhibitor"/>
</dbReference>
<feature type="repeat" description="ANK" evidence="3">
    <location>
        <begin position="470"/>
        <end position="502"/>
    </location>
</feature>
<feature type="repeat" description="ANK" evidence="3">
    <location>
        <begin position="330"/>
        <end position="366"/>
    </location>
</feature>
<dbReference type="PROSITE" id="PS50088">
    <property type="entry name" value="ANK_REPEAT"/>
    <property type="match status" value="5"/>
</dbReference>
<keyword evidence="6" id="KW-1185">Reference proteome</keyword>
<feature type="repeat" description="ANK" evidence="3">
    <location>
        <begin position="503"/>
        <end position="535"/>
    </location>
</feature>
<feature type="compositionally biased region" description="Polar residues" evidence="4">
    <location>
        <begin position="587"/>
        <end position="596"/>
    </location>
</feature>
<proteinExistence type="predicted"/>
<evidence type="ECO:0000313" key="6">
    <source>
        <dbReference type="Proteomes" id="UP000694620"/>
    </source>
</evidence>
<evidence type="ECO:0008006" key="7">
    <source>
        <dbReference type="Google" id="ProtNLM"/>
    </source>
</evidence>
<sequence length="812" mass="89636">MDGHQTNCSVPLDLSTQRKRDSGNLGINRTTGSNDMGCKPLSEEVKSKDKENLLGPQLRSTDLESYILINQSQASSCKMTVKTMPYEMNSGLICQNKSNKETFKGTTPPESPLSSTANAEQKLDMDNRQMTTHSLQSSEHLCKMEDSPILPIQEQTGSHSSDKPLFSLPLRKRPYTAVEDDPMEGTPLSQHKEETKSPSCAESNPQSKKVERGEIRSPKRERRTRDKQLSCSKNDPVLMAPQAVAIPVPIDDLPVQPFCTGYPVHYPAHMSRTPFVAAITHPNHPLPGRPLFNPVHSVLIPILSSHFPPVYAMENKQASDIAMATKQDEDGDTALHIAVVQEQKSVVQRLIQILLDGKKELDIYNNLRQTPLHLAVITQQPHMVHLLVSNGSDAMLSDRNLQTSIHLACEHNNFDCLQEILNQRWKHLNLEARNYEGLTPLHIAVNNGNKEIVTLLLDRGADIDAVDIKSGRSPLIHAVENNNTDTVKLLIESGSNVNTQTYSGNTALHSACGRGLLEITRILLKNGADSSIKNYHNDTPVMVAKNKKVIDVLRGKGIRNASNVKVPEAAPDPSTPCNSPNNPSTPMQSQDPTHTNGKQKHPEGVTSQTKLGRLNYILKIKSHLFCLWKTGNSNQPFETASRHSSIPSHHQLAPTLVSSPQQAPTSQSNDRHSQIQRLSPIEMDYSPQSISAIPSSHWAQSPPFSSENLFYSDTSFSNLLYTQTLDPMCGKHPYICHPPAFIPLPPGDQTYFVHSSQTQNPLYSQIPHKYSQASSDKQGTSPQSEKDRPLSQSSSQSDISTISISSGSKGET</sequence>
<accession>A0A8C4XFM0</accession>
<dbReference type="PRINTS" id="PR01415">
    <property type="entry name" value="ANKYRIN"/>
</dbReference>
<dbReference type="GO" id="GO:0005829">
    <property type="term" value="C:cytosol"/>
    <property type="evidence" value="ECO:0007669"/>
    <property type="project" value="TreeGrafter"/>
</dbReference>
<evidence type="ECO:0000313" key="5">
    <source>
        <dbReference type="Ensembl" id="ENSECRP00000028445.1"/>
    </source>
</evidence>
<feature type="region of interest" description="Disordered" evidence="4">
    <location>
        <begin position="562"/>
        <end position="608"/>
    </location>
</feature>
<dbReference type="Pfam" id="PF12796">
    <property type="entry name" value="Ank_2"/>
    <property type="match status" value="2"/>
</dbReference>
<feature type="compositionally biased region" description="Polar residues" evidence="4">
    <location>
        <begin position="25"/>
        <end position="34"/>
    </location>
</feature>
<feature type="repeat" description="ANK" evidence="3">
    <location>
        <begin position="436"/>
        <end position="468"/>
    </location>
</feature>
<feature type="compositionally biased region" description="Polar residues" evidence="4">
    <location>
        <begin position="197"/>
        <end position="207"/>
    </location>
</feature>
<dbReference type="SMART" id="SM00248">
    <property type="entry name" value="ANK"/>
    <property type="match status" value="6"/>
</dbReference>
<keyword evidence="2 3" id="KW-0040">ANK repeat</keyword>
<feature type="repeat" description="ANK" evidence="3">
    <location>
        <begin position="367"/>
        <end position="399"/>
    </location>
</feature>
<dbReference type="PROSITE" id="PS50297">
    <property type="entry name" value="ANK_REP_REGION"/>
    <property type="match status" value="5"/>
</dbReference>
<evidence type="ECO:0000256" key="4">
    <source>
        <dbReference type="SAM" id="MobiDB-lite"/>
    </source>
</evidence>
<dbReference type="GeneTree" id="ENSGT00940000161392"/>
<feature type="region of interest" description="Disordered" evidence="4">
    <location>
        <begin position="178"/>
        <end position="232"/>
    </location>
</feature>
<name>A0A8C4XFM0_ERPCA</name>
<feature type="region of interest" description="Disordered" evidence="4">
    <location>
        <begin position="1"/>
        <end position="39"/>
    </location>
</feature>
<dbReference type="PANTHER" id="PTHR46680:SF2">
    <property type="entry name" value="NF-KAPPA-B INHIBITOR ZETA"/>
    <property type="match status" value="1"/>
</dbReference>
<keyword evidence="1" id="KW-0677">Repeat</keyword>
<feature type="compositionally biased region" description="Low complexity" evidence="4">
    <location>
        <begin position="791"/>
        <end position="812"/>
    </location>
</feature>
<reference evidence="5" key="3">
    <citation type="submission" date="2025-09" db="UniProtKB">
        <authorList>
            <consortium name="Ensembl"/>
        </authorList>
    </citation>
    <scope>IDENTIFICATION</scope>
</reference>
<reference evidence="5" key="1">
    <citation type="submission" date="2021-06" db="EMBL/GenBank/DDBJ databases">
        <authorList>
            <consortium name="Wellcome Sanger Institute Data Sharing"/>
        </authorList>
    </citation>
    <scope>NUCLEOTIDE SEQUENCE [LARGE SCALE GENOMIC DNA]</scope>
</reference>
<dbReference type="PANTHER" id="PTHR46680">
    <property type="entry name" value="NF-KAPPA-B INHIBITOR ALPHA"/>
    <property type="match status" value="1"/>
</dbReference>
<dbReference type="GO" id="GO:0071356">
    <property type="term" value="P:cellular response to tumor necrosis factor"/>
    <property type="evidence" value="ECO:0007669"/>
    <property type="project" value="TreeGrafter"/>
</dbReference>
<evidence type="ECO:0000256" key="1">
    <source>
        <dbReference type="ARBA" id="ARBA00022737"/>
    </source>
</evidence>
<dbReference type="Proteomes" id="UP000694620">
    <property type="component" value="Chromosome 17"/>
</dbReference>
<dbReference type="InterPro" id="IPR002110">
    <property type="entry name" value="Ankyrin_rpt"/>
</dbReference>
<dbReference type="InterPro" id="IPR036770">
    <property type="entry name" value="Ankyrin_rpt-contain_sf"/>
</dbReference>
<feature type="compositionally biased region" description="Basic and acidic residues" evidence="4">
    <location>
        <begin position="208"/>
        <end position="228"/>
    </location>
</feature>
<feature type="compositionally biased region" description="Polar residues" evidence="4">
    <location>
        <begin position="771"/>
        <end position="783"/>
    </location>
</feature>
<organism evidence="5 6">
    <name type="scientific">Erpetoichthys calabaricus</name>
    <name type="common">Rope fish</name>
    <name type="synonym">Calamoichthys calabaricus</name>
    <dbReference type="NCBI Taxonomy" id="27687"/>
    <lineage>
        <taxon>Eukaryota</taxon>
        <taxon>Metazoa</taxon>
        <taxon>Chordata</taxon>
        <taxon>Craniata</taxon>
        <taxon>Vertebrata</taxon>
        <taxon>Euteleostomi</taxon>
        <taxon>Actinopterygii</taxon>
        <taxon>Polypteriformes</taxon>
        <taxon>Polypteridae</taxon>
        <taxon>Erpetoichthys</taxon>
    </lineage>
</organism>
<dbReference type="SUPFAM" id="SSF48403">
    <property type="entry name" value="Ankyrin repeat"/>
    <property type="match status" value="1"/>
</dbReference>
<dbReference type="Ensembl" id="ENSECRT00000029049.1">
    <property type="protein sequence ID" value="ENSECRP00000028445.1"/>
    <property type="gene ID" value="ENSECRG00000019263.1"/>
</dbReference>
<dbReference type="AlphaFoldDB" id="A0A8C4XFM0"/>
<evidence type="ECO:0000256" key="2">
    <source>
        <dbReference type="ARBA" id="ARBA00023043"/>
    </source>
</evidence>
<dbReference type="Gene3D" id="1.25.40.20">
    <property type="entry name" value="Ankyrin repeat-containing domain"/>
    <property type="match status" value="1"/>
</dbReference>
<dbReference type="GO" id="GO:0051059">
    <property type="term" value="F:NF-kappaB binding"/>
    <property type="evidence" value="ECO:0007669"/>
    <property type="project" value="TreeGrafter"/>
</dbReference>
<reference evidence="5" key="2">
    <citation type="submission" date="2025-08" db="UniProtKB">
        <authorList>
            <consortium name="Ensembl"/>
        </authorList>
    </citation>
    <scope>IDENTIFICATION</scope>
</reference>
<feature type="region of interest" description="Disordered" evidence="4">
    <location>
        <begin position="99"/>
        <end position="118"/>
    </location>
</feature>
<feature type="compositionally biased region" description="Low complexity" evidence="4">
    <location>
        <begin position="571"/>
        <end position="586"/>
    </location>
</feature>
<gene>
    <name evidence="5" type="primary">bcl3</name>
</gene>